<dbReference type="InterPro" id="IPR011527">
    <property type="entry name" value="ABC1_TM_dom"/>
</dbReference>
<keyword evidence="2" id="KW-0813">Transport</keyword>
<dbReference type="AlphaFoldDB" id="A0A372LWJ2"/>
<evidence type="ECO:0000256" key="11">
    <source>
        <dbReference type="SAM" id="Phobius"/>
    </source>
</evidence>
<feature type="transmembrane region" description="Helical" evidence="11">
    <location>
        <begin position="670"/>
        <end position="698"/>
    </location>
</feature>
<organism evidence="14 15">
    <name type="scientific">Streptomyces triticagri</name>
    <dbReference type="NCBI Taxonomy" id="2293568"/>
    <lineage>
        <taxon>Bacteria</taxon>
        <taxon>Bacillati</taxon>
        <taxon>Actinomycetota</taxon>
        <taxon>Actinomycetes</taxon>
        <taxon>Kitasatosporales</taxon>
        <taxon>Streptomycetaceae</taxon>
        <taxon>Streptomyces</taxon>
    </lineage>
</organism>
<evidence type="ECO:0000256" key="7">
    <source>
        <dbReference type="ARBA" id="ARBA00022989"/>
    </source>
</evidence>
<evidence type="ECO:0000256" key="1">
    <source>
        <dbReference type="ARBA" id="ARBA00004651"/>
    </source>
</evidence>
<feature type="transmembrane region" description="Helical" evidence="11">
    <location>
        <begin position="532"/>
        <end position="552"/>
    </location>
</feature>
<reference evidence="14 15" key="1">
    <citation type="submission" date="2018-08" db="EMBL/GenBank/DDBJ databases">
        <title>Isolation, diversity and antifungal activity of Actinobacteria from wheat.</title>
        <authorList>
            <person name="Han C."/>
        </authorList>
    </citation>
    <scope>NUCLEOTIDE SEQUENCE [LARGE SCALE GENOMIC DNA]</scope>
    <source>
        <strain evidence="14 15">NEAU-YY421</strain>
    </source>
</reference>
<dbReference type="SMART" id="SM00382">
    <property type="entry name" value="AAA"/>
    <property type="match status" value="1"/>
</dbReference>
<dbReference type="InterPro" id="IPR003439">
    <property type="entry name" value="ABC_transporter-like_ATP-bd"/>
</dbReference>
<dbReference type="PROSITE" id="PS00211">
    <property type="entry name" value="ABC_TRANSPORTER_1"/>
    <property type="match status" value="1"/>
</dbReference>
<dbReference type="InterPro" id="IPR027417">
    <property type="entry name" value="P-loop_NTPase"/>
</dbReference>
<feature type="compositionally biased region" description="Low complexity" evidence="10">
    <location>
        <begin position="254"/>
        <end position="272"/>
    </location>
</feature>
<evidence type="ECO:0000259" key="12">
    <source>
        <dbReference type="PROSITE" id="PS50893"/>
    </source>
</evidence>
<dbReference type="InterPro" id="IPR003593">
    <property type="entry name" value="AAA+_ATPase"/>
</dbReference>
<dbReference type="InterPro" id="IPR017871">
    <property type="entry name" value="ABC_transporter-like_CS"/>
</dbReference>
<comment type="caution">
    <text evidence="14">The sequence shown here is derived from an EMBL/GenBank/DDBJ whole genome shotgun (WGS) entry which is preliminary data.</text>
</comment>
<dbReference type="GO" id="GO:0034040">
    <property type="term" value="F:ATPase-coupled lipid transmembrane transporter activity"/>
    <property type="evidence" value="ECO:0007669"/>
    <property type="project" value="TreeGrafter"/>
</dbReference>
<evidence type="ECO:0000256" key="4">
    <source>
        <dbReference type="ARBA" id="ARBA00022692"/>
    </source>
</evidence>
<dbReference type="CDD" id="cd07346">
    <property type="entry name" value="ABC_6TM_exporters"/>
    <property type="match status" value="1"/>
</dbReference>
<dbReference type="Gene3D" id="3.40.50.300">
    <property type="entry name" value="P-loop containing nucleotide triphosphate hydrolases"/>
    <property type="match status" value="1"/>
</dbReference>
<proteinExistence type="inferred from homology"/>
<keyword evidence="5" id="KW-0547">Nucleotide-binding</keyword>
<sequence>MTSVPHQQAYSGHGHHDDSVAAAFGALGTPVDCAGLPSVHLEGPQVLWLVVSGALDLFAVDAVQQGHWHYLGRLEPGTLLLGPTEGPQHTLVGRPLHGCVLRRIPLRELYRPDHGDAWSYEQQYPSRYDTQDAALSLLEHAFALGIGRGHRVLFEAPLDGRGTGDDVVTDDDVLWMPVAPGSVSYGAAYSEQAAGDLLVDAAMWQRMVNQQWRLLSALDRWIERLERAHEDRAAAGIKAGEHVREQADRTLIASIGRSGRGSSAGRAQSGRGPEPGGGHDDATYAACRLVAEAAGIAPGDGVHSGVGERIDPVEQFAVAARVRTRGVRLHGRWWRENAGPLVGHRAASGAPVALLWRRGGYESVHPMSGRRSRVDAATAQEYEPEAVMFHRPLPERPLTPWGLARFSLRGSGGDVRNLALASLVTVLVGALVPVATGQVLGVLVPNAETGLIVQVSLAVLIGSVVSAAFMLLQNLTVLRIEGRMEGALQPAVWDRLLRLPTRFFAARSTGELASAAMGVSAIRRVLSGIGPVALQAGSIGAMNVVLLLLYSIPLALTALAMLTVIAAVFLTLGLWQLRWQRRLVKLANKLNNQAFQTLRGLPKLRVAGAESFAYAAWAGEFARSRELQQRAGRIKNLTTVLDAVYLPLCTLIMFLLLAGPARGSLTAGEFLTFSTAVTMLLTAVTQLTGALISAAAVLPMYEQIKPVLEATPEVRAGSTRPGELRGEIEVRSLSFRYSDDGPLVLDDVSLAIRPGEFVAVVGPSGCGKSTLLRLLIGFDEPVSGSVLYDGQDLAALDQSAVRRQCGVVLQNAQPLTGSILDCICGAEAYTQEEAWEAAAMAGLAEDIKRMPMGLHTMIAGGGAVSGGQRQRLMIAQALIRRPRVLFFDEATSALDNETQRTVMDSTHTLNATRIVIAHRLSTVLDADRVVVMSEGRIVQQGTPADLLADTNGRLHELVRRQLR</sequence>
<keyword evidence="3" id="KW-1003">Cell membrane</keyword>
<dbReference type="OrthoDB" id="9787557at2"/>
<comment type="subcellular location">
    <subcellularLocation>
        <location evidence="1">Cell membrane</location>
        <topology evidence="1">Multi-pass membrane protein</topology>
    </subcellularLocation>
</comment>
<dbReference type="Pfam" id="PF00005">
    <property type="entry name" value="ABC_tran"/>
    <property type="match status" value="1"/>
</dbReference>
<evidence type="ECO:0000256" key="5">
    <source>
        <dbReference type="ARBA" id="ARBA00022741"/>
    </source>
</evidence>
<dbReference type="InterPro" id="IPR036640">
    <property type="entry name" value="ABC1_TM_sf"/>
</dbReference>
<evidence type="ECO:0000256" key="3">
    <source>
        <dbReference type="ARBA" id="ARBA00022475"/>
    </source>
</evidence>
<gene>
    <name evidence="14" type="ORF">DY218_30030</name>
</gene>
<dbReference type="PANTHER" id="PTHR24221">
    <property type="entry name" value="ATP-BINDING CASSETTE SUB-FAMILY B"/>
    <property type="match status" value="1"/>
</dbReference>
<dbReference type="FunFam" id="3.40.50.300:FF:000299">
    <property type="entry name" value="ABC transporter ATP-binding protein/permease"/>
    <property type="match status" value="1"/>
</dbReference>
<dbReference type="PANTHER" id="PTHR24221:SF654">
    <property type="entry name" value="ATP-BINDING CASSETTE SUB-FAMILY B MEMBER 6"/>
    <property type="match status" value="1"/>
</dbReference>
<dbReference type="GO" id="GO:0005886">
    <property type="term" value="C:plasma membrane"/>
    <property type="evidence" value="ECO:0007669"/>
    <property type="project" value="UniProtKB-SubCell"/>
</dbReference>
<dbReference type="InterPro" id="IPR039421">
    <property type="entry name" value="Type_1_exporter"/>
</dbReference>
<evidence type="ECO:0000256" key="8">
    <source>
        <dbReference type="ARBA" id="ARBA00023136"/>
    </source>
</evidence>
<keyword evidence="7 11" id="KW-1133">Transmembrane helix</keyword>
<keyword evidence="6" id="KW-0067">ATP-binding</keyword>
<feature type="domain" description="ABC transmembrane type-1" evidence="13">
    <location>
        <begin position="418"/>
        <end position="696"/>
    </location>
</feature>
<evidence type="ECO:0000256" key="9">
    <source>
        <dbReference type="ARBA" id="ARBA00061644"/>
    </source>
</evidence>
<evidence type="ECO:0000313" key="14">
    <source>
        <dbReference type="EMBL" id="RFU83021.1"/>
    </source>
</evidence>
<feature type="domain" description="ABC transporter" evidence="12">
    <location>
        <begin position="728"/>
        <end position="959"/>
    </location>
</feature>
<keyword evidence="15" id="KW-1185">Reference proteome</keyword>
<keyword evidence="8 11" id="KW-0472">Membrane</keyword>
<dbReference type="PROSITE" id="PS50929">
    <property type="entry name" value="ABC_TM1F"/>
    <property type="match status" value="1"/>
</dbReference>
<dbReference type="Gene3D" id="1.20.1560.10">
    <property type="entry name" value="ABC transporter type 1, transmembrane domain"/>
    <property type="match status" value="1"/>
</dbReference>
<feature type="transmembrane region" description="Helical" evidence="11">
    <location>
        <begin position="558"/>
        <end position="577"/>
    </location>
</feature>
<evidence type="ECO:0000256" key="2">
    <source>
        <dbReference type="ARBA" id="ARBA00022448"/>
    </source>
</evidence>
<dbReference type="NCBIfam" id="TIGR03797">
    <property type="entry name" value="NHLM_micro_ABC2"/>
    <property type="match status" value="1"/>
</dbReference>
<comment type="similarity">
    <text evidence="9">Belongs to the ABC transporter superfamily. Lipid exporter (TC 3.A.1.106) family.</text>
</comment>
<dbReference type="PROSITE" id="PS50893">
    <property type="entry name" value="ABC_TRANSPORTER_2"/>
    <property type="match status" value="1"/>
</dbReference>
<feature type="transmembrane region" description="Helical" evidence="11">
    <location>
        <begin position="451"/>
        <end position="472"/>
    </location>
</feature>
<feature type="region of interest" description="Disordered" evidence="10">
    <location>
        <begin position="254"/>
        <end position="281"/>
    </location>
</feature>
<evidence type="ECO:0000313" key="15">
    <source>
        <dbReference type="Proteomes" id="UP000263094"/>
    </source>
</evidence>
<evidence type="ECO:0000256" key="10">
    <source>
        <dbReference type="SAM" id="MobiDB-lite"/>
    </source>
</evidence>
<keyword evidence="4 11" id="KW-0812">Transmembrane</keyword>
<evidence type="ECO:0000256" key="6">
    <source>
        <dbReference type="ARBA" id="ARBA00022840"/>
    </source>
</evidence>
<dbReference type="GO" id="GO:0005524">
    <property type="term" value="F:ATP binding"/>
    <property type="evidence" value="ECO:0007669"/>
    <property type="project" value="UniProtKB-KW"/>
</dbReference>
<evidence type="ECO:0000259" key="13">
    <source>
        <dbReference type="PROSITE" id="PS50929"/>
    </source>
</evidence>
<feature type="transmembrane region" description="Helical" evidence="11">
    <location>
        <begin position="418"/>
        <end position="439"/>
    </location>
</feature>
<dbReference type="SUPFAM" id="SSF90123">
    <property type="entry name" value="ABC transporter transmembrane region"/>
    <property type="match status" value="1"/>
</dbReference>
<dbReference type="Proteomes" id="UP000263094">
    <property type="component" value="Unassembled WGS sequence"/>
</dbReference>
<dbReference type="EMBL" id="QUAK01000224">
    <property type="protein sequence ID" value="RFU83021.1"/>
    <property type="molecule type" value="Genomic_DNA"/>
</dbReference>
<name>A0A372LWJ2_9ACTN</name>
<dbReference type="RefSeq" id="WP_128559296.1">
    <property type="nucleotide sequence ID" value="NZ_QUAK01000224.1"/>
</dbReference>
<dbReference type="Pfam" id="PF00664">
    <property type="entry name" value="ABC_membrane"/>
    <property type="match status" value="1"/>
</dbReference>
<feature type="transmembrane region" description="Helical" evidence="11">
    <location>
        <begin position="637"/>
        <end position="658"/>
    </location>
</feature>
<dbReference type="SUPFAM" id="SSF52540">
    <property type="entry name" value="P-loop containing nucleoside triphosphate hydrolases"/>
    <property type="match status" value="1"/>
</dbReference>
<dbReference type="GO" id="GO:0016887">
    <property type="term" value="F:ATP hydrolysis activity"/>
    <property type="evidence" value="ECO:0007669"/>
    <property type="project" value="InterPro"/>
</dbReference>
<accession>A0A372LWJ2</accession>
<dbReference type="InterPro" id="IPR022515">
    <property type="entry name" value="NHPM_micro_ABC2"/>
</dbReference>
<protein>
    <submittedName>
        <fullName evidence="14">NHLP bacteriocin export ABC transporter permease/ATPase subunit</fullName>
    </submittedName>
</protein>
<dbReference type="GO" id="GO:0140359">
    <property type="term" value="F:ABC-type transporter activity"/>
    <property type="evidence" value="ECO:0007669"/>
    <property type="project" value="InterPro"/>
</dbReference>